<gene>
    <name evidence="2" type="ORF">ADUPG1_012530</name>
</gene>
<evidence type="ECO:0000256" key="1">
    <source>
        <dbReference type="SAM" id="MobiDB-lite"/>
    </source>
</evidence>
<proteinExistence type="predicted"/>
<comment type="caution">
    <text evidence="2">The sequence shown here is derived from an EMBL/GenBank/DDBJ whole genome shotgun (WGS) entry which is preliminary data.</text>
</comment>
<evidence type="ECO:0000313" key="3">
    <source>
        <dbReference type="Proteomes" id="UP001057375"/>
    </source>
</evidence>
<feature type="region of interest" description="Disordered" evidence="1">
    <location>
        <begin position="577"/>
        <end position="617"/>
    </location>
</feature>
<keyword evidence="3" id="KW-1185">Reference proteome</keyword>
<feature type="compositionally biased region" description="Low complexity" evidence="1">
    <location>
        <begin position="250"/>
        <end position="265"/>
    </location>
</feature>
<feature type="compositionally biased region" description="Polar residues" evidence="1">
    <location>
        <begin position="308"/>
        <end position="323"/>
    </location>
</feature>
<evidence type="ECO:0000313" key="2">
    <source>
        <dbReference type="EMBL" id="GKT23766.1"/>
    </source>
</evidence>
<feature type="compositionally biased region" description="Basic and acidic residues" evidence="1">
    <location>
        <begin position="167"/>
        <end position="195"/>
    </location>
</feature>
<feature type="region of interest" description="Disordered" evidence="1">
    <location>
        <begin position="241"/>
        <end position="323"/>
    </location>
</feature>
<feature type="region of interest" description="Disordered" evidence="1">
    <location>
        <begin position="337"/>
        <end position="359"/>
    </location>
</feature>
<feature type="compositionally biased region" description="Polar residues" evidence="1">
    <location>
        <begin position="594"/>
        <end position="603"/>
    </location>
</feature>
<sequence>MNRLFEKWELYDHYDKLTKTKESVSVKNWVVGERSEKKLTNQHLVGLMHKKKDKMSRKIRCNSEYSRMPPRIPPTSSFAYAVAPTRSASKKNSKSLEKEYADMILGMSSKQSASPRTLELTRPRSSEAMSPRISSLPQLTQCSLAGAIQMQRVDSLSLPLPPRIRRHGEEKRASRHQKEREAQRLMIQDRIDEEKKKKKKGVNSELGSFFGSFDTDMMSSLSGGMSGFSFRSRSPSVTELLTKRPTRTGSLSLLLPPASSSPKSQSFRRKSSDSTHRKTQTGSTSDVMEKKQYVFQSSKKRLLSSSKPTPISSKDSATYDSTSKQLQFLTPPNARFSVDSLSSSSAQKGRYPDLPQYSHSIGRQPSLLSARLPPFRLNAEIGSDDQRCASLRLSFLSRSMCHVLDIAYRDSAMFQSTSGNPSKRQKVPSHRLPALDSLNVKLFVTPHIQKLKHGRLRSVAKDKRIAKCIPDVRVLNNGYLCLQSLIDVYKGTVGNAIYAQQQLAWEAKARDHELKRKKRSGSASFKPSDIHRYGMFSGEAEGLSSPTQQYCLCHDDNSDILSEYSVEEEERDVVAIKDLSQPMIHSDGDEDKNISSATPGYSNRKTRDPKIGSSVSIPQFKIDSEDDSKYGPKIDIQHDTDDVSEQGEEHLQGPMLADVLCTISESVSDDDFDGGANALSEPKDRIEKDGRGIWRTDSRLEFEKLIDVACDGSDLFESTNSLNSLTTSSLGSSSSSSLPELCSATSASKVDKFTPITSLRPIFSLSRTSHRETTDHYLGNVIGYVVKCIVTHKSRSEEASCIVFFGSGELLKAAEEYINIYDF</sequence>
<accession>A0ABQ5JZR4</accession>
<reference evidence="2" key="1">
    <citation type="submission" date="2022-03" db="EMBL/GenBank/DDBJ databases">
        <title>Draft genome sequence of Aduncisulcus paluster, a free-living microaerophilic Fornicata.</title>
        <authorList>
            <person name="Yuyama I."/>
            <person name="Kume K."/>
            <person name="Tamura T."/>
            <person name="Inagaki Y."/>
            <person name="Hashimoto T."/>
        </authorList>
    </citation>
    <scope>NUCLEOTIDE SEQUENCE</scope>
    <source>
        <strain evidence="2">NY0171</strain>
    </source>
</reference>
<feature type="region of interest" description="Disordered" evidence="1">
    <location>
        <begin position="156"/>
        <end position="206"/>
    </location>
</feature>
<dbReference type="Proteomes" id="UP001057375">
    <property type="component" value="Unassembled WGS sequence"/>
</dbReference>
<organism evidence="2 3">
    <name type="scientific">Aduncisulcus paluster</name>
    <dbReference type="NCBI Taxonomy" id="2918883"/>
    <lineage>
        <taxon>Eukaryota</taxon>
        <taxon>Metamonada</taxon>
        <taxon>Carpediemonas-like organisms</taxon>
        <taxon>Aduncisulcus</taxon>
    </lineage>
</organism>
<dbReference type="EMBL" id="BQXS01012484">
    <property type="protein sequence ID" value="GKT23766.1"/>
    <property type="molecule type" value="Genomic_DNA"/>
</dbReference>
<name>A0ABQ5JZR4_9EUKA</name>
<protein>
    <submittedName>
        <fullName evidence="2">Uncharacterized protein</fullName>
    </submittedName>
</protein>